<accession>A0A2H0UUN5</accession>
<evidence type="ECO:0000313" key="6">
    <source>
        <dbReference type="Proteomes" id="UP000230132"/>
    </source>
</evidence>
<evidence type="ECO:0000256" key="2">
    <source>
        <dbReference type="ARBA" id="ARBA00023125"/>
    </source>
</evidence>
<dbReference type="FunFam" id="3.90.1530.30:FF:000001">
    <property type="entry name" value="Chromosome partitioning protein ParB"/>
    <property type="match status" value="1"/>
</dbReference>
<evidence type="ECO:0000256" key="3">
    <source>
        <dbReference type="SAM" id="Coils"/>
    </source>
</evidence>
<gene>
    <name evidence="5" type="ORF">COU05_01605</name>
</gene>
<dbReference type="PANTHER" id="PTHR33375:SF1">
    <property type="entry name" value="CHROMOSOME-PARTITIONING PROTEIN PARB-RELATED"/>
    <property type="match status" value="1"/>
</dbReference>
<dbReference type="PANTHER" id="PTHR33375">
    <property type="entry name" value="CHROMOSOME-PARTITIONING PROTEIN PARB-RELATED"/>
    <property type="match status" value="1"/>
</dbReference>
<feature type="domain" description="ParB-like N-terminal" evidence="4">
    <location>
        <begin position="6"/>
        <end position="96"/>
    </location>
</feature>
<keyword evidence="2" id="KW-0238">DNA-binding</keyword>
<proteinExistence type="inferred from homology"/>
<dbReference type="SMART" id="SM00470">
    <property type="entry name" value="ParB"/>
    <property type="match status" value="1"/>
</dbReference>
<dbReference type="Proteomes" id="UP000230132">
    <property type="component" value="Unassembled WGS sequence"/>
</dbReference>
<dbReference type="SUPFAM" id="SSF110849">
    <property type="entry name" value="ParB/Sulfiredoxin"/>
    <property type="match status" value="1"/>
</dbReference>
<keyword evidence="3" id="KW-0175">Coiled coil</keyword>
<feature type="coiled-coil region" evidence="3">
    <location>
        <begin position="255"/>
        <end position="389"/>
    </location>
</feature>
<dbReference type="GO" id="GO:0045881">
    <property type="term" value="P:positive regulation of sporulation resulting in formation of a cellular spore"/>
    <property type="evidence" value="ECO:0007669"/>
    <property type="project" value="TreeGrafter"/>
</dbReference>
<comment type="caution">
    <text evidence="5">The sequence shown here is derived from an EMBL/GenBank/DDBJ whole genome shotgun (WGS) entry which is preliminary data.</text>
</comment>
<protein>
    <recommendedName>
        <fullName evidence="4">ParB-like N-terminal domain-containing protein</fullName>
    </recommendedName>
</protein>
<dbReference type="EMBL" id="PFAX01000017">
    <property type="protein sequence ID" value="PIR90528.1"/>
    <property type="molecule type" value="Genomic_DNA"/>
</dbReference>
<dbReference type="InterPro" id="IPR003115">
    <property type="entry name" value="ParB_N"/>
</dbReference>
<dbReference type="Gene3D" id="3.90.1530.10">
    <property type="entry name" value="Conserved hypothetical protein from pyrococcus furiosus pfu- 392566-001, ParB domain"/>
    <property type="match status" value="1"/>
</dbReference>
<dbReference type="AlphaFoldDB" id="A0A2H0UUN5"/>
<dbReference type="SUPFAM" id="SSF109709">
    <property type="entry name" value="KorB DNA-binding domain-like"/>
    <property type="match status" value="1"/>
</dbReference>
<dbReference type="InterPro" id="IPR050336">
    <property type="entry name" value="Chromosome_partition/occlusion"/>
</dbReference>
<dbReference type="Gene3D" id="1.10.10.2830">
    <property type="match status" value="1"/>
</dbReference>
<dbReference type="GO" id="GO:0007059">
    <property type="term" value="P:chromosome segregation"/>
    <property type="evidence" value="ECO:0007669"/>
    <property type="project" value="TreeGrafter"/>
</dbReference>
<evidence type="ECO:0000256" key="1">
    <source>
        <dbReference type="ARBA" id="ARBA00006295"/>
    </source>
</evidence>
<organism evidence="5 6">
    <name type="scientific">bacterium (Candidatus Gribaldobacteria) CG10_big_fil_rev_8_21_14_0_10_37_21</name>
    <dbReference type="NCBI Taxonomy" id="2014275"/>
    <lineage>
        <taxon>Bacteria</taxon>
        <taxon>Candidatus Gribaldobacteria</taxon>
    </lineage>
</organism>
<reference evidence="6" key="1">
    <citation type="submission" date="2017-09" db="EMBL/GenBank/DDBJ databases">
        <title>Depth-based differentiation of microbial function through sediment-hosted aquifers and enrichment of novel symbionts in the deep terrestrial subsurface.</title>
        <authorList>
            <person name="Probst A.J."/>
            <person name="Ladd B."/>
            <person name="Jarett J.K."/>
            <person name="Geller-Mcgrath D.E."/>
            <person name="Sieber C.M.K."/>
            <person name="Emerson J.B."/>
            <person name="Anantharaman K."/>
            <person name="Thomas B.C."/>
            <person name="Malmstrom R."/>
            <person name="Stieglmeier M."/>
            <person name="Klingl A."/>
            <person name="Woyke T."/>
            <person name="Ryan C.M."/>
            <person name="Banfield J.F."/>
        </authorList>
    </citation>
    <scope>NUCLEOTIDE SEQUENCE [LARGE SCALE GENOMIC DNA]</scope>
</reference>
<dbReference type="NCBIfam" id="TIGR00180">
    <property type="entry name" value="parB_part"/>
    <property type="match status" value="1"/>
</dbReference>
<dbReference type="InterPro" id="IPR036086">
    <property type="entry name" value="ParB/Sulfiredoxin_sf"/>
</dbReference>
<evidence type="ECO:0000259" key="4">
    <source>
        <dbReference type="SMART" id="SM00470"/>
    </source>
</evidence>
<evidence type="ECO:0000313" key="5">
    <source>
        <dbReference type="EMBL" id="PIR90528.1"/>
    </source>
</evidence>
<name>A0A2H0UUN5_9BACT</name>
<dbReference type="Pfam" id="PF02195">
    <property type="entry name" value="ParB_N"/>
    <property type="match status" value="1"/>
</dbReference>
<dbReference type="GO" id="GO:0005694">
    <property type="term" value="C:chromosome"/>
    <property type="evidence" value="ECO:0007669"/>
    <property type="project" value="TreeGrafter"/>
</dbReference>
<sequence>MAEQLAEIEIKKIVPDEENKHWHSEEDLNQLAVSIKSQGIIEPIIVRPVGGGIFKIIAGEARWRAAQKAELSQIPCIVKEIFDSTEAGILRLTENKVRGNYHFISECRELAGLHEKGLSAETLAKKFSEDIGRVRQKIAVGYIPAGILTEMFQAGFWTLSMTEKLLPLRSMPSGEVQKAGAGLADPSLFDHSEVEKIVSEVIENKITGSDYYTLIATRRLELQEKREKDILEVRVREEQAKIAQEYDQKLKIASAEGYQKAEQANSEKIQNLKKEVEKATAEARKARQEKAEIQVKESEKKGLKELLEKNEAEIALKDRETKDLLEKLAEAKEEAKEEAEKKSAQEVKRLASEEAEKYKKQLDEEFKKSVELLERAKQEEIKKAQLKTKQTINDNINHLIKVSAEVDSSLRNLIFGQFDKMDEEQINEIKSAVRKLAIIANQAVQVLYSDEDLLLALNSKES</sequence>
<dbReference type="InterPro" id="IPR004437">
    <property type="entry name" value="ParB/RepB/Spo0J"/>
</dbReference>
<comment type="similarity">
    <text evidence="1">Belongs to the ParB family.</text>
</comment>
<dbReference type="GO" id="GO:0003677">
    <property type="term" value="F:DNA binding"/>
    <property type="evidence" value="ECO:0007669"/>
    <property type="project" value="UniProtKB-KW"/>
</dbReference>